<gene>
    <name evidence="10" type="ORF">Rhe02_36940</name>
</gene>
<evidence type="ECO:0000256" key="1">
    <source>
        <dbReference type="ARBA" id="ARBA00010641"/>
    </source>
</evidence>
<dbReference type="PANTHER" id="PTHR43133">
    <property type="entry name" value="RNA POLYMERASE ECF-TYPE SIGMA FACTO"/>
    <property type="match status" value="1"/>
</dbReference>
<dbReference type="InterPro" id="IPR007627">
    <property type="entry name" value="RNA_pol_sigma70_r2"/>
</dbReference>
<name>A0A8J3Q957_9ACTN</name>
<dbReference type="InterPro" id="IPR014284">
    <property type="entry name" value="RNA_pol_sigma-70_dom"/>
</dbReference>
<dbReference type="CDD" id="cd06171">
    <property type="entry name" value="Sigma70_r4"/>
    <property type="match status" value="1"/>
</dbReference>
<dbReference type="InterPro" id="IPR036388">
    <property type="entry name" value="WH-like_DNA-bd_sf"/>
</dbReference>
<evidence type="ECO:0000259" key="8">
    <source>
        <dbReference type="Pfam" id="PF04542"/>
    </source>
</evidence>
<feature type="domain" description="RNA polymerase sigma-70 region 2" evidence="8">
    <location>
        <begin position="13"/>
        <end position="76"/>
    </location>
</feature>
<dbReference type="PANTHER" id="PTHR43133:SF50">
    <property type="entry name" value="ECF RNA POLYMERASE SIGMA FACTOR SIGM"/>
    <property type="match status" value="1"/>
</dbReference>
<keyword evidence="2" id="KW-0805">Transcription regulation</keyword>
<dbReference type="InterPro" id="IPR013249">
    <property type="entry name" value="RNA_pol_sigma70_r4_t2"/>
</dbReference>
<dbReference type="GO" id="GO:0006352">
    <property type="term" value="P:DNA-templated transcription initiation"/>
    <property type="evidence" value="ECO:0007669"/>
    <property type="project" value="InterPro"/>
</dbReference>
<evidence type="ECO:0000256" key="7">
    <source>
        <dbReference type="SAM" id="Phobius"/>
    </source>
</evidence>
<comment type="caution">
    <text evidence="10">The sequence shown here is derived from an EMBL/GenBank/DDBJ whole genome shotgun (WGS) entry which is preliminary data.</text>
</comment>
<reference evidence="10" key="1">
    <citation type="submission" date="2021-01" db="EMBL/GenBank/DDBJ databases">
        <title>Whole genome shotgun sequence of Rhizocola hellebori NBRC 109834.</title>
        <authorList>
            <person name="Komaki H."/>
            <person name="Tamura T."/>
        </authorList>
    </citation>
    <scope>NUCLEOTIDE SEQUENCE</scope>
    <source>
        <strain evidence="10">NBRC 109834</strain>
    </source>
</reference>
<evidence type="ECO:0000313" key="10">
    <source>
        <dbReference type="EMBL" id="GIH05627.1"/>
    </source>
</evidence>
<dbReference type="SUPFAM" id="SSF110296">
    <property type="entry name" value="Oligoxyloglucan reducing end-specific cellobiohydrolase"/>
    <property type="match status" value="1"/>
</dbReference>
<accession>A0A8J3Q957</accession>
<feature type="transmembrane region" description="Helical" evidence="7">
    <location>
        <begin position="193"/>
        <end position="211"/>
    </location>
</feature>
<protein>
    <recommendedName>
        <fullName evidence="12">Sigma-70 family RNA polymerase sigma factor</fullName>
    </recommendedName>
</protein>
<evidence type="ECO:0000259" key="9">
    <source>
        <dbReference type="Pfam" id="PF08281"/>
    </source>
</evidence>
<organism evidence="10 11">
    <name type="scientific">Rhizocola hellebori</name>
    <dbReference type="NCBI Taxonomy" id="1392758"/>
    <lineage>
        <taxon>Bacteria</taxon>
        <taxon>Bacillati</taxon>
        <taxon>Actinomycetota</taxon>
        <taxon>Actinomycetes</taxon>
        <taxon>Micromonosporales</taxon>
        <taxon>Micromonosporaceae</taxon>
        <taxon>Rhizocola</taxon>
    </lineage>
</organism>
<evidence type="ECO:0000256" key="3">
    <source>
        <dbReference type="ARBA" id="ARBA00023082"/>
    </source>
</evidence>
<keyword evidence="7" id="KW-1133">Transmembrane helix</keyword>
<sequence>MTQVDTGEFAEFYSTHFHRIAGQLSAYLDDHAEAQDLTQEAFCRALDHWNKVSAYGDAAGWVRRVAWNLATSRLRHLQVAMRHLKRERIEHVEGPGPERVALSRALATLPPNHRLAVVLHHLAHLSTAEIAEQQGVAEGTVRSWLSRGRSQLAEYFVEKQAPVWERATASAIQAPGVAQTVAGVRKRRNARRAAVAAIVLALLVIPLAIALRQDAKVPPVIGPTSAPVNPTPTPSATVHPLSPESRTLPSHGRAFAEQPRLYFLGSNNIWALFVSCVANVRQELACQYALDYTTDRGLSWRNIKLPALKGSIVDLYIFNQQVFAVHDLTPPKTYYLTTNGGATYTSQATPPTQSLYALLGEYYTLCPGATGFESAKVECANAKLYRAGAGEVTTSLPVHDGTTRVINGGDGRLWLASQSPNLYRSQDKARTWQEVDLPIGVQVGDDPSEVRLSPDGKELWMPAKGNLIKLVGATWTTMGVPDFATVTGWMPIGDGTVVLLRPHAASYYRDGVETPIGVADPSGVQVLSDGTIVLRISPGYVIGTGAGQQREWILIEP</sequence>
<evidence type="ECO:0000256" key="4">
    <source>
        <dbReference type="ARBA" id="ARBA00023125"/>
    </source>
</evidence>
<dbReference type="RefSeq" id="WP_203909469.1">
    <property type="nucleotide sequence ID" value="NZ_BONY01000020.1"/>
</dbReference>
<evidence type="ECO:0000256" key="5">
    <source>
        <dbReference type="ARBA" id="ARBA00023163"/>
    </source>
</evidence>
<keyword evidence="3" id="KW-0731">Sigma factor</keyword>
<proteinExistence type="inferred from homology"/>
<keyword evidence="11" id="KW-1185">Reference proteome</keyword>
<dbReference type="InterPro" id="IPR013324">
    <property type="entry name" value="RNA_pol_sigma_r3/r4-like"/>
</dbReference>
<dbReference type="GO" id="GO:0016987">
    <property type="term" value="F:sigma factor activity"/>
    <property type="evidence" value="ECO:0007669"/>
    <property type="project" value="UniProtKB-KW"/>
</dbReference>
<feature type="domain" description="RNA polymerase sigma factor 70 region 4 type 2" evidence="9">
    <location>
        <begin position="100"/>
        <end position="152"/>
    </location>
</feature>
<keyword evidence="7" id="KW-0472">Membrane</keyword>
<dbReference type="Pfam" id="PF08281">
    <property type="entry name" value="Sigma70_r4_2"/>
    <property type="match status" value="1"/>
</dbReference>
<comment type="similarity">
    <text evidence="1">Belongs to the sigma-70 factor family. ECF subfamily.</text>
</comment>
<keyword evidence="4" id="KW-0238">DNA-binding</keyword>
<dbReference type="AlphaFoldDB" id="A0A8J3Q957"/>
<dbReference type="Proteomes" id="UP000612899">
    <property type="component" value="Unassembled WGS sequence"/>
</dbReference>
<dbReference type="EMBL" id="BONY01000020">
    <property type="protein sequence ID" value="GIH05627.1"/>
    <property type="molecule type" value="Genomic_DNA"/>
</dbReference>
<dbReference type="Gene3D" id="1.10.1740.10">
    <property type="match status" value="1"/>
</dbReference>
<feature type="region of interest" description="Disordered" evidence="6">
    <location>
        <begin position="223"/>
        <end position="250"/>
    </location>
</feature>
<keyword evidence="5" id="KW-0804">Transcription</keyword>
<dbReference type="SUPFAM" id="SSF88659">
    <property type="entry name" value="Sigma3 and sigma4 domains of RNA polymerase sigma factors"/>
    <property type="match status" value="1"/>
</dbReference>
<dbReference type="SUPFAM" id="SSF88946">
    <property type="entry name" value="Sigma2 domain of RNA polymerase sigma factors"/>
    <property type="match status" value="1"/>
</dbReference>
<dbReference type="GO" id="GO:0003677">
    <property type="term" value="F:DNA binding"/>
    <property type="evidence" value="ECO:0007669"/>
    <property type="project" value="UniProtKB-KW"/>
</dbReference>
<evidence type="ECO:0000313" key="11">
    <source>
        <dbReference type="Proteomes" id="UP000612899"/>
    </source>
</evidence>
<keyword evidence="7" id="KW-0812">Transmembrane</keyword>
<evidence type="ECO:0000256" key="6">
    <source>
        <dbReference type="SAM" id="MobiDB-lite"/>
    </source>
</evidence>
<dbReference type="Pfam" id="PF04542">
    <property type="entry name" value="Sigma70_r2"/>
    <property type="match status" value="1"/>
</dbReference>
<evidence type="ECO:0008006" key="12">
    <source>
        <dbReference type="Google" id="ProtNLM"/>
    </source>
</evidence>
<dbReference type="NCBIfam" id="TIGR02937">
    <property type="entry name" value="sigma70-ECF"/>
    <property type="match status" value="1"/>
</dbReference>
<dbReference type="Gene3D" id="1.10.10.10">
    <property type="entry name" value="Winged helix-like DNA-binding domain superfamily/Winged helix DNA-binding domain"/>
    <property type="match status" value="1"/>
</dbReference>
<evidence type="ECO:0000256" key="2">
    <source>
        <dbReference type="ARBA" id="ARBA00023015"/>
    </source>
</evidence>
<dbReference type="InterPro" id="IPR039425">
    <property type="entry name" value="RNA_pol_sigma-70-like"/>
</dbReference>
<dbReference type="InterPro" id="IPR013325">
    <property type="entry name" value="RNA_pol_sigma_r2"/>
</dbReference>